<evidence type="ECO:0000313" key="3">
    <source>
        <dbReference type="Proteomes" id="UP001217918"/>
    </source>
</evidence>
<name>A0AAD9I3A9_9PEZI</name>
<evidence type="ECO:0008006" key="4">
    <source>
        <dbReference type="Google" id="ProtNLM"/>
    </source>
</evidence>
<gene>
    <name evidence="2" type="ORF">P8C59_004919</name>
</gene>
<evidence type="ECO:0000256" key="1">
    <source>
        <dbReference type="SAM" id="SignalP"/>
    </source>
</evidence>
<keyword evidence="3" id="KW-1185">Reference proteome</keyword>
<proteinExistence type="predicted"/>
<organism evidence="2 3">
    <name type="scientific">Phyllachora maydis</name>
    <dbReference type="NCBI Taxonomy" id="1825666"/>
    <lineage>
        <taxon>Eukaryota</taxon>
        <taxon>Fungi</taxon>
        <taxon>Dikarya</taxon>
        <taxon>Ascomycota</taxon>
        <taxon>Pezizomycotina</taxon>
        <taxon>Sordariomycetes</taxon>
        <taxon>Sordariomycetidae</taxon>
        <taxon>Phyllachorales</taxon>
        <taxon>Phyllachoraceae</taxon>
        <taxon>Phyllachora</taxon>
    </lineage>
</organism>
<dbReference type="Proteomes" id="UP001217918">
    <property type="component" value="Unassembled WGS sequence"/>
</dbReference>
<dbReference type="AlphaFoldDB" id="A0AAD9I3A9"/>
<evidence type="ECO:0000313" key="2">
    <source>
        <dbReference type="EMBL" id="KAK2070429.1"/>
    </source>
</evidence>
<dbReference type="EMBL" id="JAQQPM010000003">
    <property type="protein sequence ID" value="KAK2070429.1"/>
    <property type="molecule type" value="Genomic_DNA"/>
</dbReference>
<comment type="caution">
    <text evidence="2">The sequence shown here is derived from an EMBL/GenBank/DDBJ whole genome shotgun (WGS) entry which is preliminary data.</text>
</comment>
<dbReference type="InterPro" id="IPR037176">
    <property type="entry name" value="Osmotin/thaumatin-like_sf"/>
</dbReference>
<keyword evidence="1" id="KW-0732">Signal</keyword>
<feature type="signal peptide" evidence="1">
    <location>
        <begin position="1"/>
        <end position="18"/>
    </location>
</feature>
<protein>
    <recommendedName>
        <fullName evidence="4">Thaumatin-like protein</fullName>
    </recommendedName>
</protein>
<reference evidence="2" key="1">
    <citation type="journal article" date="2023" name="Mol. Plant Microbe Interact.">
        <title>Elucidating the Obligate Nature and Biological Capacity of an Invasive Fungal Corn Pathogen.</title>
        <authorList>
            <person name="MacCready J.S."/>
            <person name="Roggenkamp E.M."/>
            <person name="Gdanetz K."/>
            <person name="Chilvers M.I."/>
        </authorList>
    </citation>
    <scope>NUCLEOTIDE SEQUENCE</scope>
    <source>
        <strain evidence="2">PM02</strain>
    </source>
</reference>
<accession>A0AAD9I3A9</accession>
<feature type="chain" id="PRO_5041944691" description="Thaumatin-like protein" evidence="1">
    <location>
        <begin position="19"/>
        <end position="298"/>
    </location>
</feature>
<dbReference type="SUPFAM" id="SSF49870">
    <property type="entry name" value="Osmotin, thaumatin-like protein"/>
    <property type="match status" value="1"/>
</dbReference>
<sequence length="298" mass="30650">MLPYPSLFVLGYAGAVLATPVQQASPSKIMTGSGSTTASHLQTQQTEAPTYPTLIARDFSIEAPPQYLTIQLMNSFGADIVTSYVQGTPGPSLVSGDATSGIMTPGETAMIAVPTGWSGNIAYNNASFGFRGDESLIEASFVVPSNYSVAVVDVDVSYVNGFTIAATCSCSGQVVTGCNYDLWDMTPCPDNNDFGACRNPTRPSTTITNATAFFAPCSGMAYTYPIDDGANSFGACQSGIITCCIGSRCPPNPRQAKAHASAAAAAAAAPVETQKAADTGVGKGCVCKHGFCDHPVAG</sequence>